<evidence type="ECO:0000313" key="2">
    <source>
        <dbReference type="Proteomes" id="UP001472677"/>
    </source>
</evidence>
<accession>A0ABR2CJ05</accession>
<gene>
    <name evidence="1" type="ORF">V6N12_025611</name>
</gene>
<name>A0ABR2CJ05_9ROSI</name>
<protein>
    <submittedName>
        <fullName evidence="1">Uncharacterized protein</fullName>
    </submittedName>
</protein>
<proteinExistence type="predicted"/>
<keyword evidence="2" id="KW-1185">Reference proteome</keyword>
<dbReference type="EMBL" id="JBBPBM010000051">
    <property type="protein sequence ID" value="KAK8519578.1"/>
    <property type="molecule type" value="Genomic_DNA"/>
</dbReference>
<comment type="caution">
    <text evidence="1">The sequence shown here is derived from an EMBL/GenBank/DDBJ whole genome shotgun (WGS) entry which is preliminary data.</text>
</comment>
<sequence>MECIGKGRAESVGAIVAGTAGAELAVGSRGCVHSAGAVLDASVGARSRECTIVVHAPESDTVRDSALGNMVAGEGNRETAGGLCSTIPSPMVIGGAGAALVAVVGAVSGGIRKVKSINSLLEALGSTEQRRVMKHPQLGLEVNQIEDAPRELK</sequence>
<organism evidence="1 2">
    <name type="scientific">Hibiscus sabdariffa</name>
    <name type="common">roselle</name>
    <dbReference type="NCBI Taxonomy" id="183260"/>
    <lineage>
        <taxon>Eukaryota</taxon>
        <taxon>Viridiplantae</taxon>
        <taxon>Streptophyta</taxon>
        <taxon>Embryophyta</taxon>
        <taxon>Tracheophyta</taxon>
        <taxon>Spermatophyta</taxon>
        <taxon>Magnoliopsida</taxon>
        <taxon>eudicotyledons</taxon>
        <taxon>Gunneridae</taxon>
        <taxon>Pentapetalae</taxon>
        <taxon>rosids</taxon>
        <taxon>malvids</taxon>
        <taxon>Malvales</taxon>
        <taxon>Malvaceae</taxon>
        <taxon>Malvoideae</taxon>
        <taxon>Hibiscus</taxon>
    </lineage>
</organism>
<evidence type="ECO:0000313" key="1">
    <source>
        <dbReference type="EMBL" id="KAK8519578.1"/>
    </source>
</evidence>
<dbReference type="Proteomes" id="UP001472677">
    <property type="component" value="Unassembled WGS sequence"/>
</dbReference>
<reference evidence="1 2" key="1">
    <citation type="journal article" date="2024" name="G3 (Bethesda)">
        <title>Genome assembly of Hibiscus sabdariffa L. provides insights into metabolisms of medicinal natural products.</title>
        <authorList>
            <person name="Kim T."/>
        </authorList>
    </citation>
    <scope>NUCLEOTIDE SEQUENCE [LARGE SCALE GENOMIC DNA]</scope>
    <source>
        <strain evidence="1">TK-2024</strain>
        <tissue evidence="1">Old leaves</tissue>
    </source>
</reference>